<dbReference type="AlphaFoldDB" id="A0A8H7ZWD9"/>
<dbReference type="GO" id="GO:0006189">
    <property type="term" value="P:'de novo' IMP biosynthetic process"/>
    <property type="evidence" value="ECO:0007669"/>
    <property type="project" value="UniProtKB-UniRule"/>
</dbReference>
<dbReference type="SUPFAM" id="SSF52440">
    <property type="entry name" value="PreATP-grasp domain"/>
    <property type="match status" value="1"/>
</dbReference>
<dbReference type="HAMAP" id="MF_01928">
    <property type="entry name" value="PurK"/>
    <property type="match status" value="1"/>
</dbReference>
<dbReference type="NCBIfam" id="TIGR01161">
    <property type="entry name" value="purK"/>
    <property type="match status" value="1"/>
</dbReference>
<dbReference type="InterPro" id="IPR005875">
    <property type="entry name" value="PurK"/>
</dbReference>
<comment type="pathway">
    <text evidence="2 11">Purine metabolism; IMP biosynthesis via de novo pathway; 5-amino-1-(5-phospho-D-ribosyl)imidazole-4-carboxylate from 5-amino-1-(5-phospho-D-ribosyl)imidazole (carboxylase route): step 1/1.</text>
</comment>
<evidence type="ECO:0000313" key="14">
    <source>
        <dbReference type="Proteomes" id="UP000673691"/>
    </source>
</evidence>
<dbReference type="Gene3D" id="3.30.1490.20">
    <property type="entry name" value="ATP-grasp fold, A domain"/>
    <property type="match status" value="1"/>
</dbReference>
<evidence type="ECO:0000256" key="8">
    <source>
        <dbReference type="ARBA" id="ARBA00022793"/>
    </source>
</evidence>
<dbReference type="FunFam" id="3.30.470.20:FF:000037">
    <property type="entry name" value="Phosphoribosylaminoimidazole carboxylase, chloroplastic"/>
    <property type="match status" value="1"/>
</dbReference>
<keyword evidence="14" id="KW-1185">Reference proteome</keyword>
<dbReference type="NCBIfam" id="NF004679">
    <property type="entry name" value="PRK06019.1-5"/>
    <property type="match status" value="1"/>
</dbReference>
<evidence type="ECO:0000256" key="2">
    <source>
        <dbReference type="ARBA" id="ARBA00004747"/>
    </source>
</evidence>
<organism evidence="13 14">
    <name type="scientific">Olpidium bornovanus</name>
    <dbReference type="NCBI Taxonomy" id="278681"/>
    <lineage>
        <taxon>Eukaryota</taxon>
        <taxon>Fungi</taxon>
        <taxon>Fungi incertae sedis</taxon>
        <taxon>Olpidiomycota</taxon>
        <taxon>Olpidiomycotina</taxon>
        <taxon>Olpidiomycetes</taxon>
        <taxon>Olpidiales</taxon>
        <taxon>Olpidiaceae</taxon>
        <taxon>Olpidium</taxon>
    </lineage>
</organism>
<evidence type="ECO:0000313" key="13">
    <source>
        <dbReference type="EMBL" id="KAG5460679.1"/>
    </source>
</evidence>
<dbReference type="InterPro" id="IPR013815">
    <property type="entry name" value="ATP_grasp_subdomain_1"/>
</dbReference>
<evidence type="ECO:0000256" key="1">
    <source>
        <dbReference type="ARBA" id="ARBA00001244"/>
    </source>
</evidence>
<evidence type="ECO:0000256" key="9">
    <source>
        <dbReference type="ARBA" id="ARBA00022840"/>
    </source>
</evidence>
<dbReference type="EC" id="4.1.1.21" evidence="4 11"/>
<sequence length="607" mass="64886">MNAGQTVGLLGGGQLGRMLSEAASRLNAPLRILDQPDDLLSPAKMVTPGPHHKGSFADADAVRKLAAEVSVVTIEIEHVDARVLKSVVLEAGGRLKAYPGPDLIAVVQDKYAQKVFLEFSDLPLPQYVAVEPAPIPPGATRSPTPEEEWSEQLDAAARRFGWPLVLKARKMAYDGRGNAVAADLKTACREAVRLHKASDGGGIYVEKLVPFVRELACVVARSRDGRAVVSYPVVETVHRNGVCHVVMCPAEGVDDGVRQKAQRIAERAVVALGKKDTDASGVGYDGAVGVFGVEMFHLKDDTILINEIAPRPHNSGHYTIEACLTSQYENHLRAVLGLPLGSPDLKVGAALMVNLLGAPDSSIESTLRPAAAALSVPGASIHLYGKKACRPGRKMGHITVTGNTKQQCMHRAKPILEAVDASTGWNGRADAERCERFGRAPLVGIIMGSDSDLPRMRLAAQVLTDFDVPFELTIVSAHRTPDRMVQYARSAHERGLKVIIAGAGGAAHLPGMIAAITPLPVVGVPMKLSTLDGVDSLYSIVQMPRGVPVATVAIDNSTNAGLLAVRILGSHLPAYQAKIVEHQKQMEREVQSKVDRLAEVSWRLYGV</sequence>
<dbReference type="SMART" id="SM01001">
    <property type="entry name" value="AIRC"/>
    <property type="match status" value="1"/>
</dbReference>
<gene>
    <name evidence="13" type="ORF">BJ554DRAFT_7236</name>
</gene>
<dbReference type="InterPro" id="IPR011761">
    <property type="entry name" value="ATP-grasp"/>
</dbReference>
<protein>
    <recommendedName>
        <fullName evidence="5 11">Phosphoribosylaminoimidazole carboxylase</fullName>
        <ecNumber evidence="4 11">4.1.1.21</ecNumber>
    </recommendedName>
</protein>
<evidence type="ECO:0000256" key="7">
    <source>
        <dbReference type="ARBA" id="ARBA00022755"/>
    </source>
</evidence>
<evidence type="ECO:0000256" key="11">
    <source>
        <dbReference type="PIRNR" id="PIRNR001340"/>
    </source>
</evidence>
<evidence type="ECO:0000256" key="10">
    <source>
        <dbReference type="ARBA" id="ARBA00023239"/>
    </source>
</evidence>
<keyword evidence="10 11" id="KW-0456">Lyase</keyword>
<dbReference type="EMBL" id="JAEFCI010004864">
    <property type="protein sequence ID" value="KAG5460679.1"/>
    <property type="molecule type" value="Genomic_DNA"/>
</dbReference>
<reference evidence="13 14" key="1">
    <citation type="journal article" name="Sci. Rep.">
        <title>Genome-scale phylogenetic analyses confirm Olpidium as the closest living zoosporic fungus to the non-flagellated, terrestrial fungi.</title>
        <authorList>
            <person name="Chang Y."/>
            <person name="Rochon D."/>
            <person name="Sekimoto S."/>
            <person name="Wang Y."/>
            <person name="Chovatia M."/>
            <person name="Sandor L."/>
            <person name="Salamov A."/>
            <person name="Grigoriev I.V."/>
            <person name="Stajich J.E."/>
            <person name="Spatafora J.W."/>
        </authorList>
    </citation>
    <scope>NUCLEOTIDE SEQUENCE [LARGE SCALE GENOMIC DNA]</scope>
    <source>
        <strain evidence="13">S191</strain>
    </source>
</reference>
<dbReference type="HAMAP" id="MF_01929">
    <property type="entry name" value="PurE_classI"/>
    <property type="match status" value="1"/>
</dbReference>
<dbReference type="Gene3D" id="3.40.50.1970">
    <property type="match status" value="1"/>
</dbReference>
<keyword evidence="6 11" id="KW-0547">Nucleotide-binding</keyword>
<dbReference type="InterPro" id="IPR054350">
    <property type="entry name" value="PurT/PurK_preATP-grasp"/>
</dbReference>
<dbReference type="Gene3D" id="3.30.470.20">
    <property type="entry name" value="ATP-grasp fold, B domain"/>
    <property type="match status" value="1"/>
</dbReference>
<dbReference type="PANTHER" id="PTHR11609:SF5">
    <property type="entry name" value="PHOSPHORIBOSYLAMINOIMIDAZOLE CARBOXYLASE"/>
    <property type="match status" value="1"/>
</dbReference>
<dbReference type="Pfam" id="PF22660">
    <property type="entry name" value="RS_preATP-grasp-like"/>
    <property type="match status" value="1"/>
</dbReference>
<evidence type="ECO:0000256" key="4">
    <source>
        <dbReference type="ARBA" id="ARBA00012329"/>
    </source>
</evidence>
<feature type="domain" description="ATP-grasp" evidence="12">
    <location>
        <begin position="125"/>
        <end position="336"/>
    </location>
</feature>
<keyword evidence="9 11" id="KW-0067">ATP-binding</keyword>
<dbReference type="Pfam" id="PF17769">
    <property type="entry name" value="PurK_C"/>
    <property type="match status" value="1"/>
</dbReference>
<dbReference type="PROSITE" id="PS50975">
    <property type="entry name" value="ATP_GRASP"/>
    <property type="match status" value="1"/>
</dbReference>
<dbReference type="InterPro" id="IPR016301">
    <property type="entry name" value="Ade2_fungi/plant"/>
</dbReference>
<dbReference type="SUPFAM" id="SSF51246">
    <property type="entry name" value="Rudiment single hybrid motif"/>
    <property type="match status" value="1"/>
</dbReference>
<dbReference type="NCBIfam" id="TIGR01162">
    <property type="entry name" value="purE"/>
    <property type="match status" value="1"/>
</dbReference>
<dbReference type="OrthoDB" id="15425at2759"/>
<dbReference type="Pfam" id="PF02222">
    <property type="entry name" value="ATP-grasp"/>
    <property type="match status" value="1"/>
</dbReference>
<dbReference type="PIRSF" id="PIRSF001340">
    <property type="entry name" value="AIR_carboxylase"/>
    <property type="match status" value="1"/>
</dbReference>
<dbReference type="SUPFAM" id="SSF52255">
    <property type="entry name" value="N5-CAIR mutase (phosphoribosylaminoimidazole carboxylase, PurE)"/>
    <property type="match status" value="1"/>
</dbReference>
<evidence type="ECO:0000256" key="6">
    <source>
        <dbReference type="ARBA" id="ARBA00022741"/>
    </source>
</evidence>
<comment type="similarity">
    <text evidence="3 11">In the C-terminal section; belongs to the AIR carboxylase family. Class I subfamily.</text>
</comment>
<proteinExistence type="inferred from homology"/>
<keyword evidence="8 11" id="KW-0210">Decarboxylase</keyword>
<dbReference type="GO" id="GO:0005524">
    <property type="term" value="F:ATP binding"/>
    <property type="evidence" value="ECO:0007669"/>
    <property type="project" value="UniProtKB-UniRule"/>
</dbReference>
<dbReference type="Gene3D" id="3.40.50.20">
    <property type="match status" value="1"/>
</dbReference>
<evidence type="ECO:0000259" key="12">
    <source>
        <dbReference type="PROSITE" id="PS50975"/>
    </source>
</evidence>
<dbReference type="GO" id="GO:0004638">
    <property type="term" value="F:phosphoribosylaminoimidazole carboxylase activity"/>
    <property type="evidence" value="ECO:0007669"/>
    <property type="project" value="UniProtKB-UniRule"/>
</dbReference>
<dbReference type="GO" id="GO:0046872">
    <property type="term" value="F:metal ion binding"/>
    <property type="evidence" value="ECO:0007669"/>
    <property type="project" value="InterPro"/>
</dbReference>
<dbReference type="SUPFAM" id="SSF56059">
    <property type="entry name" value="Glutathione synthetase ATP-binding domain-like"/>
    <property type="match status" value="1"/>
</dbReference>
<dbReference type="InterPro" id="IPR040686">
    <property type="entry name" value="PurK_C"/>
</dbReference>
<dbReference type="PANTHER" id="PTHR11609">
    <property type="entry name" value="PURINE BIOSYNTHESIS PROTEIN 6/7, PUR6/7"/>
    <property type="match status" value="1"/>
</dbReference>
<keyword evidence="7 11" id="KW-0658">Purine biosynthesis</keyword>
<evidence type="ECO:0000256" key="5">
    <source>
        <dbReference type="ARBA" id="ARBA00021059"/>
    </source>
</evidence>
<dbReference type="UniPathway" id="UPA00074">
    <property type="reaction ID" value="UER00130"/>
</dbReference>
<dbReference type="Proteomes" id="UP000673691">
    <property type="component" value="Unassembled WGS sequence"/>
</dbReference>
<dbReference type="InterPro" id="IPR000031">
    <property type="entry name" value="PurE_dom"/>
</dbReference>
<dbReference type="InterPro" id="IPR033747">
    <property type="entry name" value="PurE_ClassI"/>
</dbReference>
<dbReference type="InterPro" id="IPR016185">
    <property type="entry name" value="PreATP-grasp_dom_sf"/>
</dbReference>
<comment type="catalytic activity">
    <reaction evidence="1 11">
        <text>5-amino-1-(5-phospho-D-ribosyl)imidazole-4-carboxylate + H(+) = 5-amino-1-(5-phospho-beta-D-ribosyl)imidazole + CO2</text>
        <dbReference type="Rhea" id="RHEA:10792"/>
        <dbReference type="ChEBI" id="CHEBI:15378"/>
        <dbReference type="ChEBI" id="CHEBI:16526"/>
        <dbReference type="ChEBI" id="CHEBI:77657"/>
        <dbReference type="ChEBI" id="CHEBI:137981"/>
        <dbReference type="EC" id="4.1.1.21"/>
    </reaction>
</comment>
<evidence type="ECO:0000256" key="3">
    <source>
        <dbReference type="ARBA" id="ARBA00006114"/>
    </source>
</evidence>
<comment type="caution">
    <text evidence="13">The sequence shown here is derived from an EMBL/GenBank/DDBJ whole genome shotgun (WGS) entry which is preliminary data.</text>
</comment>
<dbReference type="InterPro" id="IPR011054">
    <property type="entry name" value="Rudment_hybrid_motif"/>
</dbReference>
<name>A0A8H7ZWD9_9FUNG</name>
<accession>A0A8H7ZWD9</accession>
<dbReference type="Pfam" id="PF00731">
    <property type="entry name" value="AIRC"/>
    <property type="match status" value="1"/>
</dbReference>
<dbReference type="InterPro" id="IPR003135">
    <property type="entry name" value="ATP-grasp_carboxylate-amine"/>
</dbReference>